<comment type="caution">
    <text evidence="13">The sequence shown here is derived from an EMBL/GenBank/DDBJ whole genome shotgun (WGS) entry which is preliminary data.</text>
</comment>
<feature type="non-terminal residue" evidence="13">
    <location>
        <position position="278"/>
    </location>
</feature>
<evidence type="ECO:0000313" key="13">
    <source>
        <dbReference type="EMBL" id="OGG40713.1"/>
    </source>
</evidence>
<feature type="domain" description="FtsX extracellular" evidence="12">
    <location>
        <begin position="58"/>
        <end position="145"/>
    </location>
</feature>
<evidence type="ECO:0000256" key="3">
    <source>
        <dbReference type="ARBA" id="ARBA00021907"/>
    </source>
</evidence>
<evidence type="ECO:0000256" key="8">
    <source>
        <dbReference type="ARBA" id="ARBA00023136"/>
    </source>
</evidence>
<evidence type="ECO:0000256" key="5">
    <source>
        <dbReference type="ARBA" id="ARBA00022618"/>
    </source>
</evidence>
<feature type="transmembrane region" description="Helical" evidence="10">
    <location>
        <begin position="179"/>
        <end position="198"/>
    </location>
</feature>
<dbReference type="InterPro" id="IPR003838">
    <property type="entry name" value="ABC3_permease_C"/>
</dbReference>
<evidence type="ECO:0000256" key="2">
    <source>
        <dbReference type="ARBA" id="ARBA00007379"/>
    </source>
</evidence>
<keyword evidence="8 10" id="KW-0472">Membrane</keyword>
<keyword evidence="9" id="KW-0131">Cell cycle</keyword>
<evidence type="ECO:0000256" key="4">
    <source>
        <dbReference type="ARBA" id="ARBA00022475"/>
    </source>
</evidence>
<dbReference type="PIRSF" id="PIRSF003097">
    <property type="entry name" value="FtsX"/>
    <property type="match status" value="1"/>
</dbReference>
<evidence type="ECO:0000256" key="10">
    <source>
        <dbReference type="SAM" id="Phobius"/>
    </source>
</evidence>
<dbReference type="PANTHER" id="PTHR47755">
    <property type="entry name" value="CELL DIVISION PROTEIN FTSX"/>
    <property type="match status" value="1"/>
</dbReference>
<dbReference type="AlphaFoldDB" id="A0A1F6BV65"/>
<evidence type="ECO:0000313" key="14">
    <source>
        <dbReference type="Proteomes" id="UP000176996"/>
    </source>
</evidence>
<evidence type="ECO:0000259" key="11">
    <source>
        <dbReference type="Pfam" id="PF02687"/>
    </source>
</evidence>
<dbReference type="Gene3D" id="3.30.70.3040">
    <property type="match status" value="1"/>
</dbReference>
<keyword evidence="4" id="KW-1003">Cell membrane</keyword>
<sequence length="278" mass="31057">MLVSLSRIIKYGIQSFLRNGWLSASTIGIMILTLVVFEGLVLFNHISGEALRAIKEKVDISVYFKSNVPEDSILSVKRSLESLDEVKETKYVSREDALKQFKERHAEDEAIVQTLSELDDNPLLASLNIKAKELSQYESIASYLETPSLRDLIERVTYAQNQIVIDRLSAIIRMSNRSIAILTTFLVFLAIMVTFNTVRLNIFSSSEQISIMRLVGASNGFIRGPFVVEGIIYGIIASTISFLLLIPVIQFASPQIGRFVQGLDLTGYLGANWLMLLG</sequence>
<gene>
    <name evidence="13" type="ORF">A3A21_01830</name>
</gene>
<evidence type="ECO:0000256" key="9">
    <source>
        <dbReference type="ARBA" id="ARBA00023306"/>
    </source>
</evidence>
<evidence type="ECO:0000256" key="1">
    <source>
        <dbReference type="ARBA" id="ARBA00004651"/>
    </source>
</evidence>
<comment type="similarity">
    <text evidence="2">Belongs to the ABC-4 integral membrane protein family. FtsX subfamily.</text>
</comment>
<feature type="transmembrane region" description="Helical" evidence="10">
    <location>
        <begin position="20"/>
        <end position="43"/>
    </location>
</feature>
<evidence type="ECO:0000256" key="7">
    <source>
        <dbReference type="ARBA" id="ARBA00022989"/>
    </source>
</evidence>
<dbReference type="EMBL" id="MFKK01000020">
    <property type="protein sequence ID" value="OGG40713.1"/>
    <property type="molecule type" value="Genomic_DNA"/>
</dbReference>
<reference evidence="13 14" key="1">
    <citation type="journal article" date="2016" name="Nat. Commun.">
        <title>Thousands of microbial genomes shed light on interconnected biogeochemical processes in an aquifer system.</title>
        <authorList>
            <person name="Anantharaman K."/>
            <person name="Brown C.T."/>
            <person name="Hug L.A."/>
            <person name="Sharon I."/>
            <person name="Castelle C.J."/>
            <person name="Probst A.J."/>
            <person name="Thomas B.C."/>
            <person name="Singh A."/>
            <person name="Wilkins M.J."/>
            <person name="Karaoz U."/>
            <person name="Brodie E.L."/>
            <person name="Williams K.H."/>
            <person name="Hubbard S.S."/>
            <person name="Banfield J.F."/>
        </authorList>
    </citation>
    <scope>NUCLEOTIDE SEQUENCE [LARGE SCALE GENOMIC DNA]</scope>
</reference>
<name>A0A1F6BV65_9BACT</name>
<evidence type="ECO:0000256" key="6">
    <source>
        <dbReference type="ARBA" id="ARBA00022692"/>
    </source>
</evidence>
<comment type="subcellular location">
    <subcellularLocation>
        <location evidence="1">Cell membrane</location>
        <topology evidence="1">Multi-pass membrane protein</topology>
    </subcellularLocation>
</comment>
<dbReference type="Proteomes" id="UP000176996">
    <property type="component" value="Unassembled WGS sequence"/>
</dbReference>
<evidence type="ECO:0000259" key="12">
    <source>
        <dbReference type="Pfam" id="PF18075"/>
    </source>
</evidence>
<dbReference type="PANTHER" id="PTHR47755:SF1">
    <property type="entry name" value="CELL DIVISION PROTEIN FTSX"/>
    <property type="match status" value="1"/>
</dbReference>
<dbReference type="InterPro" id="IPR004513">
    <property type="entry name" value="FtsX"/>
</dbReference>
<feature type="transmembrane region" description="Helical" evidence="10">
    <location>
        <begin position="231"/>
        <end position="249"/>
    </location>
</feature>
<dbReference type="GO" id="GO:0051301">
    <property type="term" value="P:cell division"/>
    <property type="evidence" value="ECO:0007669"/>
    <property type="project" value="UniProtKB-KW"/>
</dbReference>
<dbReference type="STRING" id="1798471.A3A21_01830"/>
<dbReference type="Pfam" id="PF18075">
    <property type="entry name" value="FtsX_ECD"/>
    <property type="match status" value="1"/>
</dbReference>
<keyword evidence="7 10" id="KW-1133">Transmembrane helix</keyword>
<proteinExistence type="inferred from homology"/>
<organism evidence="13 14">
    <name type="scientific">Candidatus Jorgensenbacteria bacterium RIFCSPLOWO2_01_FULL_45_25b</name>
    <dbReference type="NCBI Taxonomy" id="1798471"/>
    <lineage>
        <taxon>Bacteria</taxon>
        <taxon>Candidatus Joergenseniibacteriota</taxon>
    </lineage>
</organism>
<dbReference type="GO" id="GO:0005886">
    <property type="term" value="C:plasma membrane"/>
    <property type="evidence" value="ECO:0007669"/>
    <property type="project" value="UniProtKB-SubCell"/>
</dbReference>
<dbReference type="InterPro" id="IPR040690">
    <property type="entry name" value="FtsX_ECD"/>
</dbReference>
<accession>A0A1F6BV65</accession>
<keyword evidence="5" id="KW-0132">Cell division</keyword>
<keyword evidence="6 10" id="KW-0812">Transmembrane</keyword>
<protein>
    <recommendedName>
        <fullName evidence="3">Cell division protein FtsX</fullName>
    </recommendedName>
</protein>
<dbReference type="Pfam" id="PF02687">
    <property type="entry name" value="FtsX"/>
    <property type="match status" value="1"/>
</dbReference>
<feature type="domain" description="ABC3 transporter permease C-terminal" evidence="11">
    <location>
        <begin position="181"/>
        <end position="252"/>
    </location>
</feature>